<feature type="chain" id="PRO_5038840071" evidence="1">
    <location>
        <begin position="26"/>
        <end position="124"/>
    </location>
</feature>
<evidence type="ECO:0000313" key="3">
    <source>
        <dbReference type="Proteomes" id="UP000195105"/>
    </source>
</evidence>
<evidence type="ECO:0000256" key="1">
    <source>
        <dbReference type="SAM" id="SignalP"/>
    </source>
</evidence>
<dbReference type="AlphaFoldDB" id="A0A2C9ZNU1"/>
<sequence length="124" mass="12759">MSTRIFARAALVGAGALALLGPLTAGTAAASAAGEQGGARIMAAPYAVVPYETVNVRYGPGTSYGILATVPAGQPLGAYCWTRGQRIVDNGYSNDVWVKLLEGYVSAVYLKGNEYGDLPASARC</sequence>
<proteinExistence type="predicted"/>
<protein>
    <submittedName>
        <fullName evidence="2">Uncharacterized protein</fullName>
    </submittedName>
</protein>
<feature type="signal peptide" evidence="1">
    <location>
        <begin position="1"/>
        <end position="25"/>
    </location>
</feature>
<keyword evidence="3" id="KW-1185">Reference proteome</keyword>
<reference evidence="2 3" key="1">
    <citation type="submission" date="2017-05" db="EMBL/GenBank/DDBJ databases">
        <title>Biotechnological potential of actinobacteria isolated from South African environments.</title>
        <authorList>
            <person name="Le Roes-Hill M."/>
            <person name="Prins A."/>
            <person name="Durrell K.A."/>
        </authorList>
    </citation>
    <scope>NUCLEOTIDE SEQUENCE [LARGE SCALE GENOMIC DNA]</scope>
    <source>
        <strain evidence="2 3">HMC13</strain>
    </source>
</reference>
<evidence type="ECO:0000313" key="2">
    <source>
        <dbReference type="EMBL" id="OUD05097.1"/>
    </source>
</evidence>
<accession>A0A2C9ZNU1</accession>
<dbReference type="Gene3D" id="2.30.30.40">
    <property type="entry name" value="SH3 Domains"/>
    <property type="match status" value="1"/>
</dbReference>
<comment type="caution">
    <text evidence="2">The sequence shown here is derived from an EMBL/GenBank/DDBJ whole genome shotgun (WGS) entry which is preliminary data.</text>
</comment>
<gene>
    <name evidence="2" type="ORF">CA983_00860</name>
</gene>
<name>A0A2C9ZNU1_9ACTN</name>
<organism evidence="2 3">
    <name type="scientific">Streptomyces swartbergensis</name>
    <dbReference type="NCBI Taxonomy" id="487165"/>
    <lineage>
        <taxon>Bacteria</taxon>
        <taxon>Bacillati</taxon>
        <taxon>Actinomycetota</taxon>
        <taxon>Actinomycetes</taxon>
        <taxon>Kitasatosporales</taxon>
        <taxon>Streptomycetaceae</taxon>
        <taxon>Streptomyces</taxon>
    </lineage>
</organism>
<dbReference type="RefSeq" id="WP_086598915.1">
    <property type="nucleotide sequence ID" value="NZ_NGFN01000002.1"/>
</dbReference>
<dbReference type="EMBL" id="NGFN01000002">
    <property type="protein sequence ID" value="OUD05097.1"/>
    <property type="molecule type" value="Genomic_DNA"/>
</dbReference>
<keyword evidence="1" id="KW-0732">Signal</keyword>
<dbReference type="Proteomes" id="UP000195105">
    <property type="component" value="Unassembled WGS sequence"/>
</dbReference>